<dbReference type="GO" id="GO:0006508">
    <property type="term" value="P:proteolysis"/>
    <property type="evidence" value="ECO:0007669"/>
    <property type="project" value="InterPro"/>
</dbReference>
<dbReference type="InterPro" id="IPR001314">
    <property type="entry name" value="Peptidase_S1A"/>
</dbReference>
<dbReference type="OrthoDB" id="7754674at2759"/>
<dbReference type="PROSITE" id="PS00134">
    <property type="entry name" value="TRYPSIN_HIS"/>
    <property type="match status" value="1"/>
</dbReference>
<dbReference type="GO" id="GO:0004252">
    <property type="term" value="F:serine-type endopeptidase activity"/>
    <property type="evidence" value="ECO:0007669"/>
    <property type="project" value="InterPro"/>
</dbReference>
<reference evidence="4 5" key="1">
    <citation type="submission" date="2013-12" db="EMBL/GenBank/DDBJ databases">
        <title>Draft genome of the parsitic nematode Ancylostoma duodenale.</title>
        <authorList>
            <person name="Mitreva M."/>
        </authorList>
    </citation>
    <scope>NUCLEOTIDE SEQUENCE [LARGE SCALE GENOMIC DNA]</scope>
    <source>
        <strain evidence="4 5">Zhejiang</strain>
    </source>
</reference>
<evidence type="ECO:0000313" key="5">
    <source>
        <dbReference type="Proteomes" id="UP000054047"/>
    </source>
</evidence>
<dbReference type="SMART" id="SM00020">
    <property type="entry name" value="Tryp_SPc"/>
    <property type="match status" value="1"/>
</dbReference>
<dbReference type="InterPro" id="IPR043504">
    <property type="entry name" value="Peptidase_S1_PA_chymotrypsin"/>
</dbReference>
<feature type="domain" description="Peptidase S1" evidence="3">
    <location>
        <begin position="4"/>
        <end position="194"/>
    </location>
</feature>
<name>A0A0C2BR20_9BILA</name>
<dbReference type="InterPro" id="IPR051487">
    <property type="entry name" value="Ser/Thr_Proteases_Immune/Dev"/>
</dbReference>
<protein>
    <recommendedName>
        <fullName evidence="3">Peptidase S1 domain-containing protein</fullName>
    </recommendedName>
</protein>
<keyword evidence="1" id="KW-1015">Disulfide bond</keyword>
<dbReference type="EMBL" id="KN769776">
    <property type="protein sequence ID" value="KIH46233.1"/>
    <property type="molecule type" value="Genomic_DNA"/>
</dbReference>
<dbReference type="InterPro" id="IPR009003">
    <property type="entry name" value="Peptidase_S1_PA"/>
</dbReference>
<comment type="similarity">
    <text evidence="2">Belongs to the peptidase S1 family. CLIP subfamily.</text>
</comment>
<feature type="non-terminal residue" evidence="4">
    <location>
        <position position="197"/>
    </location>
</feature>
<dbReference type="Proteomes" id="UP000054047">
    <property type="component" value="Unassembled WGS sequence"/>
</dbReference>
<keyword evidence="5" id="KW-1185">Reference proteome</keyword>
<dbReference type="InterPro" id="IPR018114">
    <property type="entry name" value="TRYPSIN_HIS"/>
</dbReference>
<evidence type="ECO:0000256" key="1">
    <source>
        <dbReference type="ARBA" id="ARBA00023157"/>
    </source>
</evidence>
<sequence length="197" mass="21910">MNYIITWGVISLLYKINIDENKLLKDHCGAVHLDVPNYGCTGVLISNRHVLTAAHCVYDYSRARQIVGSEIQCDPNVELLPMLDMTIYLGTKCPKSGECPNGEKRTPYKPLYVIPHPGFDVCRIVNDIAVIELNEDANLEEASPICMAEEDDPVLNQTVTGIGYGMDGRIRPDKYDPGLQELNLTATNEWDGKINAT</sequence>
<dbReference type="PANTHER" id="PTHR24256">
    <property type="entry name" value="TRYPTASE-RELATED"/>
    <property type="match status" value="1"/>
</dbReference>
<accession>A0A0C2BR20</accession>
<evidence type="ECO:0000313" key="4">
    <source>
        <dbReference type="EMBL" id="KIH46233.1"/>
    </source>
</evidence>
<gene>
    <name evidence="4" type="ORF">ANCDUO_23716</name>
</gene>
<organism evidence="4 5">
    <name type="scientific">Ancylostoma duodenale</name>
    <dbReference type="NCBI Taxonomy" id="51022"/>
    <lineage>
        <taxon>Eukaryota</taxon>
        <taxon>Metazoa</taxon>
        <taxon>Ecdysozoa</taxon>
        <taxon>Nematoda</taxon>
        <taxon>Chromadorea</taxon>
        <taxon>Rhabditida</taxon>
        <taxon>Rhabditina</taxon>
        <taxon>Rhabditomorpha</taxon>
        <taxon>Strongyloidea</taxon>
        <taxon>Ancylostomatidae</taxon>
        <taxon>Ancylostomatinae</taxon>
        <taxon>Ancylostoma</taxon>
    </lineage>
</organism>
<dbReference type="Gene3D" id="2.40.10.10">
    <property type="entry name" value="Trypsin-like serine proteases"/>
    <property type="match status" value="1"/>
</dbReference>
<evidence type="ECO:0000259" key="3">
    <source>
        <dbReference type="SMART" id="SM00020"/>
    </source>
</evidence>
<evidence type="ECO:0000256" key="2">
    <source>
        <dbReference type="ARBA" id="ARBA00024195"/>
    </source>
</evidence>
<dbReference type="PRINTS" id="PR00722">
    <property type="entry name" value="CHYMOTRYPSIN"/>
</dbReference>
<proteinExistence type="inferred from homology"/>
<dbReference type="AlphaFoldDB" id="A0A0C2BR20"/>
<dbReference type="SUPFAM" id="SSF50494">
    <property type="entry name" value="Trypsin-like serine proteases"/>
    <property type="match status" value="1"/>
</dbReference>
<dbReference type="InterPro" id="IPR001254">
    <property type="entry name" value="Trypsin_dom"/>
</dbReference>
<dbReference type="Pfam" id="PF00089">
    <property type="entry name" value="Trypsin"/>
    <property type="match status" value="1"/>
</dbReference>